<evidence type="ECO:0000313" key="3">
    <source>
        <dbReference type="Proteomes" id="UP001066276"/>
    </source>
</evidence>
<evidence type="ECO:0000256" key="1">
    <source>
        <dbReference type="SAM" id="MobiDB-lite"/>
    </source>
</evidence>
<feature type="compositionally biased region" description="Basic and acidic residues" evidence="1">
    <location>
        <begin position="113"/>
        <end position="127"/>
    </location>
</feature>
<comment type="caution">
    <text evidence="2">The sequence shown here is derived from an EMBL/GenBank/DDBJ whole genome shotgun (WGS) entry which is preliminary data.</text>
</comment>
<gene>
    <name evidence="2" type="ORF">NDU88_003568</name>
</gene>
<name>A0AAV7MTT6_PLEWA</name>
<dbReference type="EMBL" id="JANPWB010000013">
    <property type="protein sequence ID" value="KAJ1106165.1"/>
    <property type="molecule type" value="Genomic_DNA"/>
</dbReference>
<feature type="compositionally biased region" description="Basic and acidic residues" evidence="1">
    <location>
        <begin position="151"/>
        <end position="173"/>
    </location>
</feature>
<accession>A0AAV7MTT6</accession>
<sequence length="173" mass="19137">MPGLRPHLRWRPCDGSLRPDPHNSLACADTATLHLEANGETGALVGRLPPPRELTWIKREIPPFPGEEVVSGSWNNPELVKSEDWTDREDAEQGVTETAVRTSVTTGQSGAEESQRVTEDCWPREPTLELPRFRRRVATPGTETRAGKGAGKREVKKSGEARERKRALGEALV</sequence>
<dbReference type="AlphaFoldDB" id="A0AAV7MTT6"/>
<proteinExistence type="predicted"/>
<organism evidence="2 3">
    <name type="scientific">Pleurodeles waltl</name>
    <name type="common">Iberian ribbed newt</name>
    <dbReference type="NCBI Taxonomy" id="8319"/>
    <lineage>
        <taxon>Eukaryota</taxon>
        <taxon>Metazoa</taxon>
        <taxon>Chordata</taxon>
        <taxon>Craniata</taxon>
        <taxon>Vertebrata</taxon>
        <taxon>Euteleostomi</taxon>
        <taxon>Amphibia</taxon>
        <taxon>Batrachia</taxon>
        <taxon>Caudata</taxon>
        <taxon>Salamandroidea</taxon>
        <taxon>Salamandridae</taxon>
        <taxon>Pleurodelinae</taxon>
        <taxon>Pleurodeles</taxon>
    </lineage>
</organism>
<feature type="compositionally biased region" description="Polar residues" evidence="1">
    <location>
        <begin position="95"/>
        <end position="112"/>
    </location>
</feature>
<feature type="region of interest" description="Disordered" evidence="1">
    <location>
        <begin position="65"/>
        <end position="173"/>
    </location>
</feature>
<protein>
    <submittedName>
        <fullName evidence="2">Uncharacterized protein</fullName>
    </submittedName>
</protein>
<keyword evidence="3" id="KW-1185">Reference proteome</keyword>
<dbReference type="Proteomes" id="UP001066276">
    <property type="component" value="Chromosome 9"/>
</dbReference>
<evidence type="ECO:0000313" key="2">
    <source>
        <dbReference type="EMBL" id="KAJ1106165.1"/>
    </source>
</evidence>
<reference evidence="2" key="1">
    <citation type="journal article" date="2022" name="bioRxiv">
        <title>Sequencing and chromosome-scale assembly of the giantPleurodeles waltlgenome.</title>
        <authorList>
            <person name="Brown T."/>
            <person name="Elewa A."/>
            <person name="Iarovenko S."/>
            <person name="Subramanian E."/>
            <person name="Araus A.J."/>
            <person name="Petzold A."/>
            <person name="Susuki M."/>
            <person name="Suzuki K.-i.T."/>
            <person name="Hayashi T."/>
            <person name="Toyoda A."/>
            <person name="Oliveira C."/>
            <person name="Osipova E."/>
            <person name="Leigh N.D."/>
            <person name="Simon A."/>
            <person name="Yun M.H."/>
        </authorList>
    </citation>
    <scope>NUCLEOTIDE SEQUENCE</scope>
    <source>
        <strain evidence="2">20211129_DDA</strain>
        <tissue evidence="2">Liver</tissue>
    </source>
</reference>